<evidence type="ECO:0000313" key="2">
    <source>
        <dbReference type="EMBL" id="ONH71794.1"/>
    </source>
</evidence>
<proteinExistence type="predicted"/>
<dbReference type="VEuPathDB" id="FungiDB:C5L36_0A01640"/>
<protein>
    <submittedName>
        <fullName evidence="2">Uncharacterized protein</fullName>
    </submittedName>
</protein>
<sequence>MNGEIGTSPLEFRDDYFAAALSSDDSEESTSLGSNFHGLENACITDGKLRKQKSIISLNDTNRKGILFNNIRTEPTSGLNLENASVRAPKNDEPEDTSLNLCQNNETA</sequence>
<name>A0A1V2LI36_PICKU</name>
<dbReference type="AlphaFoldDB" id="A0A1V2LI36"/>
<reference evidence="3" key="1">
    <citation type="journal article" date="2017" name="Genome Announc.">
        <title>Genome sequences of Cyberlindnera fabianii 65, Pichia kudriavzevii 129, and Saccharomyces cerevisiae 131 isolated from fermented masau fruits in Zimbabwe.</title>
        <authorList>
            <person name="van Rijswijck I.M.H."/>
            <person name="Derks M.F.L."/>
            <person name="Abee T."/>
            <person name="de Ridder D."/>
            <person name="Smid E.J."/>
        </authorList>
    </citation>
    <scope>NUCLEOTIDE SEQUENCE [LARGE SCALE GENOMIC DNA]</scope>
    <source>
        <strain evidence="3">129</strain>
    </source>
</reference>
<accession>A0A1V2LI36</accession>
<dbReference type="EMBL" id="MQVM01000028">
    <property type="protein sequence ID" value="ONH71794.1"/>
    <property type="molecule type" value="Genomic_DNA"/>
</dbReference>
<feature type="region of interest" description="Disordered" evidence="1">
    <location>
        <begin position="79"/>
        <end position="108"/>
    </location>
</feature>
<evidence type="ECO:0000313" key="3">
    <source>
        <dbReference type="Proteomes" id="UP000189274"/>
    </source>
</evidence>
<dbReference type="Proteomes" id="UP000189274">
    <property type="component" value="Unassembled WGS sequence"/>
</dbReference>
<comment type="caution">
    <text evidence="2">The sequence shown here is derived from an EMBL/GenBank/DDBJ whole genome shotgun (WGS) entry which is preliminary data.</text>
</comment>
<evidence type="ECO:0000256" key="1">
    <source>
        <dbReference type="SAM" id="MobiDB-lite"/>
    </source>
</evidence>
<organism evidence="2 3">
    <name type="scientific">Pichia kudriavzevii</name>
    <name type="common">Yeast</name>
    <name type="synonym">Issatchenkia orientalis</name>
    <dbReference type="NCBI Taxonomy" id="4909"/>
    <lineage>
        <taxon>Eukaryota</taxon>
        <taxon>Fungi</taxon>
        <taxon>Dikarya</taxon>
        <taxon>Ascomycota</taxon>
        <taxon>Saccharomycotina</taxon>
        <taxon>Pichiomycetes</taxon>
        <taxon>Pichiales</taxon>
        <taxon>Pichiaceae</taxon>
        <taxon>Pichia</taxon>
    </lineage>
</organism>
<feature type="compositionally biased region" description="Polar residues" evidence="1">
    <location>
        <begin position="97"/>
        <end position="108"/>
    </location>
</feature>
<gene>
    <name evidence="2" type="ORF">BOH78_4250</name>
</gene>